<proteinExistence type="predicted"/>
<feature type="compositionally biased region" description="Polar residues" evidence="1">
    <location>
        <begin position="81"/>
        <end position="100"/>
    </location>
</feature>
<evidence type="ECO:0000256" key="1">
    <source>
        <dbReference type="SAM" id="MobiDB-lite"/>
    </source>
</evidence>
<dbReference type="Proteomes" id="UP000006727">
    <property type="component" value="Chromosome 8"/>
</dbReference>
<accession>A0A2K1K5W2</accession>
<reference evidence="3" key="3">
    <citation type="submission" date="2020-12" db="UniProtKB">
        <authorList>
            <consortium name="EnsemblPlants"/>
        </authorList>
    </citation>
    <scope>IDENTIFICATION</scope>
</reference>
<evidence type="ECO:0000313" key="2">
    <source>
        <dbReference type="EMBL" id="PNR49158.1"/>
    </source>
</evidence>
<name>A0A2K1K5W2_PHYPA</name>
<gene>
    <name evidence="2" type="ORF">PHYPA_011054</name>
</gene>
<reference evidence="2 4" key="2">
    <citation type="journal article" date="2018" name="Plant J.">
        <title>The Physcomitrella patens chromosome-scale assembly reveals moss genome structure and evolution.</title>
        <authorList>
            <person name="Lang D."/>
            <person name="Ullrich K.K."/>
            <person name="Murat F."/>
            <person name="Fuchs J."/>
            <person name="Jenkins J."/>
            <person name="Haas F.B."/>
            <person name="Piednoel M."/>
            <person name="Gundlach H."/>
            <person name="Van Bel M."/>
            <person name="Meyberg R."/>
            <person name="Vives C."/>
            <person name="Morata J."/>
            <person name="Symeonidi A."/>
            <person name="Hiss M."/>
            <person name="Muchero W."/>
            <person name="Kamisugi Y."/>
            <person name="Saleh O."/>
            <person name="Blanc G."/>
            <person name="Decker E.L."/>
            <person name="van Gessel N."/>
            <person name="Grimwood J."/>
            <person name="Hayes R.D."/>
            <person name="Graham S.W."/>
            <person name="Gunter L.E."/>
            <person name="McDaniel S.F."/>
            <person name="Hoernstein S.N.W."/>
            <person name="Larsson A."/>
            <person name="Li F.W."/>
            <person name="Perroud P.F."/>
            <person name="Phillips J."/>
            <person name="Ranjan P."/>
            <person name="Rokshar D.S."/>
            <person name="Rothfels C.J."/>
            <person name="Schneider L."/>
            <person name="Shu S."/>
            <person name="Stevenson D.W."/>
            <person name="Thummler F."/>
            <person name="Tillich M."/>
            <person name="Villarreal Aguilar J.C."/>
            <person name="Widiez T."/>
            <person name="Wong G.K."/>
            <person name="Wymore A."/>
            <person name="Zhang Y."/>
            <person name="Zimmer A.D."/>
            <person name="Quatrano R.S."/>
            <person name="Mayer K.F.X."/>
            <person name="Goodstein D."/>
            <person name="Casacuberta J.M."/>
            <person name="Vandepoele K."/>
            <person name="Reski R."/>
            <person name="Cuming A.C."/>
            <person name="Tuskan G.A."/>
            <person name="Maumus F."/>
            <person name="Salse J."/>
            <person name="Schmutz J."/>
            <person name="Rensing S.A."/>
        </authorList>
    </citation>
    <scope>NUCLEOTIDE SEQUENCE [LARGE SCALE GENOMIC DNA]</scope>
    <source>
        <strain evidence="3 4">cv. Gransden 2004</strain>
    </source>
</reference>
<dbReference type="Gramene" id="Pp3c8_2450V3.1">
    <property type="protein sequence ID" value="Pp3c8_2450V3.1"/>
    <property type="gene ID" value="Pp3c8_2450"/>
</dbReference>
<keyword evidence="4" id="KW-1185">Reference proteome</keyword>
<protein>
    <submittedName>
        <fullName evidence="2 3">Uncharacterized protein</fullName>
    </submittedName>
</protein>
<evidence type="ECO:0000313" key="4">
    <source>
        <dbReference type="Proteomes" id="UP000006727"/>
    </source>
</evidence>
<dbReference type="EMBL" id="ABEU02000008">
    <property type="protein sequence ID" value="PNR49158.1"/>
    <property type="molecule type" value="Genomic_DNA"/>
</dbReference>
<reference evidence="2 4" key="1">
    <citation type="journal article" date="2008" name="Science">
        <title>The Physcomitrella genome reveals evolutionary insights into the conquest of land by plants.</title>
        <authorList>
            <person name="Rensing S."/>
            <person name="Lang D."/>
            <person name="Zimmer A."/>
            <person name="Terry A."/>
            <person name="Salamov A."/>
            <person name="Shapiro H."/>
            <person name="Nishiyama T."/>
            <person name="Perroud P.-F."/>
            <person name="Lindquist E."/>
            <person name="Kamisugi Y."/>
            <person name="Tanahashi T."/>
            <person name="Sakakibara K."/>
            <person name="Fujita T."/>
            <person name="Oishi K."/>
            <person name="Shin-I T."/>
            <person name="Kuroki Y."/>
            <person name="Toyoda A."/>
            <person name="Suzuki Y."/>
            <person name="Hashimoto A."/>
            <person name="Yamaguchi K."/>
            <person name="Sugano A."/>
            <person name="Kohara Y."/>
            <person name="Fujiyama A."/>
            <person name="Anterola A."/>
            <person name="Aoki S."/>
            <person name="Ashton N."/>
            <person name="Barbazuk W.B."/>
            <person name="Barker E."/>
            <person name="Bennetzen J."/>
            <person name="Bezanilla M."/>
            <person name="Blankenship R."/>
            <person name="Cho S.H."/>
            <person name="Dutcher S."/>
            <person name="Estelle M."/>
            <person name="Fawcett J.A."/>
            <person name="Gundlach H."/>
            <person name="Hanada K."/>
            <person name="Heyl A."/>
            <person name="Hicks K.A."/>
            <person name="Hugh J."/>
            <person name="Lohr M."/>
            <person name="Mayer K."/>
            <person name="Melkozernov A."/>
            <person name="Murata T."/>
            <person name="Nelson D."/>
            <person name="Pils B."/>
            <person name="Prigge M."/>
            <person name="Reiss B."/>
            <person name="Renner T."/>
            <person name="Rombauts S."/>
            <person name="Rushton P."/>
            <person name="Sanderfoot A."/>
            <person name="Schween G."/>
            <person name="Shiu S.-H."/>
            <person name="Stueber K."/>
            <person name="Theodoulou F.L."/>
            <person name="Tu H."/>
            <person name="Van de Peer Y."/>
            <person name="Verrier P.J."/>
            <person name="Waters E."/>
            <person name="Wood A."/>
            <person name="Yang L."/>
            <person name="Cove D."/>
            <person name="Cuming A."/>
            <person name="Hasebe M."/>
            <person name="Lucas S."/>
            <person name="Mishler D.B."/>
            <person name="Reski R."/>
            <person name="Grigoriev I."/>
            <person name="Quatrano R.S."/>
            <person name="Boore J.L."/>
        </authorList>
    </citation>
    <scope>NUCLEOTIDE SEQUENCE [LARGE SCALE GENOMIC DNA]</scope>
    <source>
        <strain evidence="3 4">cv. Gransden 2004</strain>
    </source>
</reference>
<dbReference type="PaxDb" id="3218-PP1S35_127V6.1"/>
<organism evidence="2">
    <name type="scientific">Physcomitrium patens</name>
    <name type="common">Spreading-leaved earth moss</name>
    <name type="synonym">Physcomitrella patens</name>
    <dbReference type="NCBI Taxonomy" id="3218"/>
    <lineage>
        <taxon>Eukaryota</taxon>
        <taxon>Viridiplantae</taxon>
        <taxon>Streptophyta</taxon>
        <taxon>Embryophyta</taxon>
        <taxon>Bryophyta</taxon>
        <taxon>Bryophytina</taxon>
        <taxon>Bryopsida</taxon>
        <taxon>Funariidae</taxon>
        <taxon>Funariales</taxon>
        <taxon>Funariaceae</taxon>
        <taxon>Physcomitrium</taxon>
    </lineage>
</organism>
<feature type="region of interest" description="Disordered" evidence="1">
    <location>
        <begin position="68"/>
        <end position="100"/>
    </location>
</feature>
<sequence>MQLLAHYRTASTAPFGLLSLLALPGLTPLLWELRNCRIDSLSPLDAIPQIFRITENLKPTRELSMGEAFGYGSSKLRDQQPRSATQISNPDQQPRSATKL</sequence>
<dbReference type="EnsemblPlants" id="Pp3c8_2450V3.1">
    <property type="protein sequence ID" value="Pp3c8_2450V3.1"/>
    <property type="gene ID" value="Pp3c8_2450"/>
</dbReference>
<dbReference type="InParanoid" id="A0A2K1K5W2"/>
<evidence type="ECO:0000313" key="3">
    <source>
        <dbReference type="EnsemblPlants" id="Pp3c8_2450V3.1"/>
    </source>
</evidence>
<dbReference type="AlphaFoldDB" id="A0A2K1K5W2"/>